<reference evidence="2" key="1">
    <citation type="journal article" date="2019" name="Genome Announc.">
        <title>Draft Genome Sequence of Pseudoalteromonas piscicida Strain 36Y ROTHPW, an Hypersaline Seawater Isolate from the South Coast of Sonora, Mexico.</title>
        <authorList>
            <person name="Sanchez-Diaz R."/>
            <person name="Molina-Garza Z.J."/>
            <person name="Cruz-Suarez L.E."/>
            <person name="Selvin J."/>
            <person name="Kiran G.S."/>
            <person name="Ibarra-Gamez J.C."/>
            <person name="Gomez-Gil B."/>
            <person name="Galaviz-Silva L."/>
        </authorList>
    </citation>
    <scope>NUCLEOTIDE SEQUENCE [LARGE SCALE GENOMIC DNA]</scope>
    <source>
        <strain evidence="2">36Y_RITHPW</strain>
    </source>
</reference>
<name>A0A2A5JU42_PSEO7</name>
<dbReference type="Pfam" id="PF11456">
    <property type="entry name" value="DUF3019"/>
    <property type="match status" value="1"/>
</dbReference>
<dbReference type="AlphaFoldDB" id="A0A2A5JU42"/>
<gene>
    <name evidence="1" type="ORF">CEX98_04935</name>
</gene>
<comment type="caution">
    <text evidence="1">The sequence shown here is derived from an EMBL/GenBank/DDBJ whole genome shotgun (WGS) entry which is preliminary data.</text>
</comment>
<dbReference type="RefSeq" id="WP_099641007.1">
    <property type="nucleotide sequence ID" value="NZ_NKHF01000023.1"/>
</dbReference>
<evidence type="ECO:0000313" key="1">
    <source>
        <dbReference type="EMBL" id="PCK32938.1"/>
    </source>
</evidence>
<proteinExistence type="predicted"/>
<accession>A0A2A5JU42</accession>
<evidence type="ECO:0008006" key="3">
    <source>
        <dbReference type="Google" id="ProtNLM"/>
    </source>
</evidence>
<dbReference type="InterPro" id="IPR021559">
    <property type="entry name" value="DUF3019"/>
</dbReference>
<keyword evidence="2" id="KW-1185">Reference proteome</keyword>
<dbReference type="Proteomes" id="UP000228621">
    <property type="component" value="Unassembled WGS sequence"/>
</dbReference>
<protein>
    <recommendedName>
        <fullName evidence="3">DUF3019 domain-containing protein</fullName>
    </recommendedName>
</protein>
<dbReference type="OrthoDB" id="5772660at2"/>
<sequence length="123" mass="14192">MKKRLFGLALLAMQTQAKEEVNVPVWTVKPGQCVALEQGQQCFIDLSVTWQTSVTGNFCLHADEKELVCWQQQKAASWQGEILVEKDLLITLEDNKDILASYTLQYAWVFKQQKSNAVRWRLF</sequence>
<organism evidence="1 2">
    <name type="scientific">Pseudoalteromonas piscicida</name>
    <dbReference type="NCBI Taxonomy" id="43662"/>
    <lineage>
        <taxon>Bacteria</taxon>
        <taxon>Pseudomonadati</taxon>
        <taxon>Pseudomonadota</taxon>
        <taxon>Gammaproteobacteria</taxon>
        <taxon>Alteromonadales</taxon>
        <taxon>Pseudoalteromonadaceae</taxon>
        <taxon>Pseudoalteromonas</taxon>
    </lineage>
</organism>
<dbReference type="EMBL" id="NKHF01000023">
    <property type="protein sequence ID" value="PCK32938.1"/>
    <property type="molecule type" value="Genomic_DNA"/>
</dbReference>
<evidence type="ECO:0000313" key="2">
    <source>
        <dbReference type="Proteomes" id="UP000228621"/>
    </source>
</evidence>